<accession>A0A2C6BRW0</accession>
<reference evidence="1 2" key="1">
    <citation type="submission" date="2017-06" db="EMBL/GenBank/DDBJ databases">
        <title>Draft genome sequence of Fusobacterium nucleatum subsp. polymorphum KCOM 1271 (=ChDC F305).</title>
        <authorList>
            <person name="Kook J.-K."/>
            <person name="Park S.-N."/>
            <person name="Lim Y.K."/>
            <person name="Roh H."/>
        </authorList>
    </citation>
    <scope>NUCLEOTIDE SEQUENCE [LARGE SCALE GENOMIC DNA]</scope>
    <source>
        <strain evidence="2">KCOM 1271 (ChDC F305)</strain>
    </source>
</reference>
<dbReference type="Proteomes" id="UP000224182">
    <property type="component" value="Unassembled WGS sequence"/>
</dbReference>
<proteinExistence type="predicted"/>
<gene>
    <name evidence="1" type="ORF">CBG54_05725</name>
</gene>
<comment type="caution">
    <text evidence="1">The sequence shown here is derived from an EMBL/GenBank/DDBJ whole genome shotgun (WGS) entry which is preliminary data.</text>
</comment>
<organism evidence="1 2">
    <name type="scientific">Fusobacterium nucleatum subsp. polymorphum</name>
    <name type="common">Fusobacterium polymorphum</name>
    <dbReference type="NCBI Taxonomy" id="76857"/>
    <lineage>
        <taxon>Bacteria</taxon>
        <taxon>Fusobacteriati</taxon>
        <taxon>Fusobacteriota</taxon>
        <taxon>Fusobacteriia</taxon>
        <taxon>Fusobacteriales</taxon>
        <taxon>Fusobacteriaceae</taxon>
        <taxon>Fusobacterium</taxon>
    </lineage>
</organism>
<dbReference type="EMBL" id="NIRN01000001">
    <property type="protein sequence ID" value="PHI06562.1"/>
    <property type="molecule type" value="Genomic_DNA"/>
</dbReference>
<name>A0A2C6BRW0_FUSNP</name>
<dbReference type="AlphaFoldDB" id="A0A2C6BRW0"/>
<dbReference type="RefSeq" id="WP_098974259.1">
    <property type="nucleotide sequence ID" value="NZ_CP077115.1"/>
</dbReference>
<evidence type="ECO:0000313" key="2">
    <source>
        <dbReference type="Proteomes" id="UP000224182"/>
    </source>
</evidence>
<sequence length="283" mass="32735">MNENKKETIEEILGFELTTEEIKKASSLSPKIKKDLEVWANKNSDNILSLQIKKCFVEDIDLTKTYEDFEKEYAINDESGDDDEDFLNEATEKYKEYLKEIKKNEEKCPHFRECPLFQSKMLPKGEKCPLEMINTSNLKRGIYKELDIKEDDFSDKITANHLISIENIAQRLLSALSIQSPVVNVVTINKNGSKTYDTKINENLNAYQMTMNMADKLRKNLILDRESKMKNKKIESEINERTVKENLKNKLTNGFFDVNSSAIAEAVILEEENKKDELLNLEG</sequence>
<evidence type="ECO:0000313" key="1">
    <source>
        <dbReference type="EMBL" id="PHI06562.1"/>
    </source>
</evidence>
<protein>
    <submittedName>
        <fullName evidence="1">Uncharacterized protein</fullName>
    </submittedName>
</protein>